<dbReference type="PROSITE" id="PS50297">
    <property type="entry name" value="ANK_REP_REGION"/>
    <property type="match status" value="1"/>
</dbReference>
<reference evidence="3 4" key="1">
    <citation type="submission" date="2019-06" db="EMBL/GenBank/DDBJ databases">
        <authorList>
            <person name="Palmer J.M."/>
        </authorList>
    </citation>
    <scope>NUCLEOTIDE SEQUENCE [LARGE SCALE GENOMIC DNA]</scope>
    <source>
        <strain evidence="3 4">TWF703</strain>
    </source>
</reference>
<feature type="repeat" description="ANK" evidence="1">
    <location>
        <begin position="889"/>
        <end position="921"/>
    </location>
</feature>
<dbReference type="InterPro" id="IPR002110">
    <property type="entry name" value="Ankyrin_rpt"/>
</dbReference>
<accession>A0A7C8P1L2</accession>
<organism evidence="3 4">
    <name type="scientific">Orbilia oligospora</name>
    <name type="common">Nematode-trapping fungus</name>
    <name type="synonym">Arthrobotrys oligospora</name>
    <dbReference type="NCBI Taxonomy" id="2813651"/>
    <lineage>
        <taxon>Eukaryota</taxon>
        <taxon>Fungi</taxon>
        <taxon>Dikarya</taxon>
        <taxon>Ascomycota</taxon>
        <taxon>Pezizomycotina</taxon>
        <taxon>Orbiliomycetes</taxon>
        <taxon>Orbiliales</taxon>
        <taxon>Orbiliaceae</taxon>
        <taxon>Orbilia</taxon>
    </lineage>
</organism>
<feature type="compositionally biased region" description="Basic and acidic residues" evidence="2">
    <location>
        <begin position="21"/>
        <end position="32"/>
    </location>
</feature>
<keyword evidence="1" id="KW-0040">ANK repeat</keyword>
<proteinExistence type="predicted"/>
<dbReference type="Pfam" id="PF00023">
    <property type="entry name" value="Ank"/>
    <property type="match status" value="1"/>
</dbReference>
<protein>
    <submittedName>
        <fullName evidence="3">Uncharacterized protein</fullName>
    </submittedName>
</protein>
<feature type="region of interest" description="Disordered" evidence="2">
    <location>
        <begin position="168"/>
        <end position="199"/>
    </location>
</feature>
<feature type="region of interest" description="Disordered" evidence="2">
    <location>
        <begin position="1042"/>
        <end position="1086"/>
    </location>
</feature>
<evidence type="ECO:0000313" key="3">
    <source>
        <dbReference type="EMBL" id="KAF3142023.1"/>
    </source>
</evidence>
<feature type="compositionally biased region" description="Basic and acidic residues" evidence="2">
    <location>
        <begin position="1066"/>
        <end position="1078"/>
    </location>
</feature>
<dbReference type="AlphaFoldDB" id="A0A7C8P1L2"/>
<evidence type="ECO:0000313" key="4">
    <source>
        <dbReference type="Proteomes" id="UP000480548"/>
    </source>
</evidence>
<dbReference type="InterPro" id="IPR036770">
    <property type="entry name" value="Ankyrin_rpt-contain_sf"/>
</dbReference>
<feature type="compositionally biased region" description="Polar residues" evidence="2">
    <location>
        <begin position="168"/>
        <end position="182"/>
    </location>
</feature>
<comment type="caution">
    <text evidence="3">The sequence shown here is derived from an EMBL/GenBank/DDBJ whole genome shotgun (WGS) entry which is preliminary data.</text>
</comment>
<dbReference type="EMBL" id="WIQZ01000012">
    <property type="protein sequence ID" value="KAF3142023.1"/>
    <property type="molecule type" value="Genomic_DNA"/>
</dbReference>
<dbReference type="Gene3D" id="1.25.40.20">
    <property type="entry name" value="Ankyrin repeat-containing domain"/>
    <property type="match status" value="1"/>
</dbReference>
<evidence type="ECO:0000256" key="2">
    <source>
        <dbReference type="SAM" id="MobiDB-lite"/>
    </source>
</evidence>
<gene>
    <name evidence="3" type="ORF">TWF703_001246</name>
</gene>
<evidence type="ECO:0000256" key="1">
    <source>
        <dbReference type="PROSITE-ProRule" id="PRU00023"/>
    </source>
</evidence>
<dbReference type="PROSITE" id="PS50088">
    <property type="entry name" value="ANK_REPEAT"/>
    <property type="match status" value="1"/>
</dbReference>
<dbReference type="Proteomes" id="UP000480548">
    <property type="component" value="Unassembled WGS sequence"/>
</dbReference>
<name>A0A7C8P1L2_ORBOL</name>
<dbReference type="SUPFAM" id="SSF48403">
    <property type="entry name" value="Ankyrin repeat"/>
    <property type="match status" value="1"/>
</dbReference>
<sequence>MEKRRSLYKQVWQDLTAKPSEAGERVEEKAEETMEETVGGAEEIDSRQRDRRPVLEFPVTNNDHWISVEKIGIALEYEDAQTETRGGSMRKAFPEELKGSENRAKSSIENVDGVDFRRRFNQLQVSDGETVPKHRAKIGVLAREVAVRTFSNRNENFSKDRNMVSNVSRPWKDVSSSQSQFRKNLKQSGRAEKEYSVQPETSTILQVSKEVESVEKRRNSTNPTDIETRAAEDLWEQLGYENEAQEHSQIPNLVPQNLPEASRSNFQIHEVLPADKNPFADVEVGQLGFVKYLFDKALDEIKRGNTEAAKPCIERLRSIDRTQRVIEALEDNYYGQIIVDGVSELRSDDLSLALSVLEQLKAPAPTKYKEILRREIADHLHRIALRLISASEYKEAFQIISKLEAQLKSWDTKDGPLGMSSTSGVPMGQQPEILKDSAGSHIKSKAIAHVEAGEYTQAVALLRILDGNSYDRQRIDICKALARSFLAVAEQNVRDENLDLVWTNIFRADVICNAADSWPDYLSLNGGDFIRTIVQVPDARDKLGAHARKLAIDGVYTLPSQSGGRRPLSLMFKNSGRRRGVTRSKDIVEARLSILQQVRSTYEKRLNLELEKLMFDDAFEVLLELERFWKWSDRESIAGTSTYSASAKVIPSVDMRIVQKFLRCRQREFNTPEENDRRTAQMKPVEVESIPTGARLGFVHCLTQAELSYFTKRDLEKAHFWCKTALAIADEQIPSWVSKSDALYLSARVFERKNMPLDADYYYSLIPSFEKYDQWRIYGSPGKVLRLSGHEVHLNRGKLSLSDNVFLDLYNGVNQDFSHGIANSASNKTLNALLRAIYADDVSWSSAPLKLPGSTDMPFLHLLSETGPLEYLRIALHNPWIDIGQTDQHGNTALHGAAYKWNKEKVSLLIRSGANIRALKVNGDTPLHTMLTFAQGVKLENADIPGTLSHFFTDAMVAKGVLSTHPLFMRNKAGQTPIDVMKVSLMKELQLARSHAEAGYLKRFADAWEYLSKLYFCPSQYKSDSTLSIPAQREKQLRASRFGGPSMVSPTALDRRPLVYKAQPGSRREDAKQKEDTKRKKRFGIF</sequence>
<feature type="region of interest" description="Disordered" evidence="2">
    <location>
        <begin position="18"/>
        <end position="49"/>
    </location>
</feature>